<proteinExistence type="predicted"/>
<dbReference type="AlphaFoldDB" id="A0A0Q3FXT0"/>
<keyword evidence="3" id="KW-1185">Reference proteome</keyword>
<reference evidence="1" key="2">
    <citation type="submission" date="2017-06" db="EMBL/GenBank/DDBJ databases">
        <title>WGS assembly of Brachypodium distachyon.</title>
        <authorList>
            <consortium name="The International Brachypodium Initiative"/>
            <person name="Lucas S."/>
            <person name="Harmon-Smith M."/>
            <person name="Lail K."/>
            <person name="Tice H."/>
            <person name="Grimwood J."/>
            <person name="Bruce D."/>
            <person name="Barry K."/>
            <person name="Shu S."/>
            <person name="Lindquist E."/>
            <person name="Wang M."/>
            <person name="Pitluck S."/>
            <person name="Vogel J.P."/>
            <person name="Garvin D.F."/>
            <person name="Mockler T.C."/>
            <person name="Schmutz J."/>
            <person name="Rokhsar D."/>
            <person name="Bevan M.W."/>
        </authorList>
    </citation>
    <scope>NUCLEOTIDE SEQUENCE</scope>
    <source>
        <strain evidence="1">Bd21</strain>
    </source>
</reference>
<organism evidence="1">
    <name type="scientific">Brachypodium distachyon</name>
    <name type="common">Purple false brome</name>
    <name type="synonym">Trachynia distachya</name>
    <dbReference type="NCBI Taxonomy" id="15368"/>
    <lineage>
        <taxon>Eukaryota</taxon>
        <taxon>Viridiplantae</taxon>
        <taxon>Streptophyta</taxon>
        <taxon>Embryophyta</taxon>
        <taxon>Tracheophyta</taxon>
        <taxon>Spermatophyta</taxon>
        <taxon>Magnoliopsida</taxon>
        <taxon>Liliopsida</taxon>
        <taxon>Poales</taxon>
        <taxon>Poaceae</taxon>
        <taxon>BOP clade</taxon>
        <taxon>Pooideae</taxon>
        <taxon>Stipodae</taxon>
        <taxon>Brachypodieae</taxon>
        <taxon>Brachypodium</taxon>
    </lineage>
</organism>
<accession>A0A0Q3FXT0</accession>
<dbReference type="Gramene" id="KQK03093">
    <property type="protein sequence ID" value="KQK03093"/>
    <property type="gene ID" value="BRADI_2g05545v3"/>
</dbReference>
<dbReference type="EMBL" id="CM000881">
    <property type="protein sequence ID" value="KQK03093.1"/>
    <property type="molecule type" value="Genomic_DNA"/>
</dbReference>
<dbReference type="Proteomes" id="UP000008810">
    <property type="component" value="Chromosome 2"/>
</dbReference>
<reference evidence="2" key="3">
    <citation type="submission" date="2018-08" db="UniProtKB">
        <authorList>
            <consortium name="EnsemblPlants"/>
        </authorList>
    </citation>
    <scope>IDENTIFICATION</scope>
    <source>
        <strain evidence="2">cv. Bd21</strain>
    </source>
</reference>
<dbReference type="InParanoid" id="A0A0Q3FXT0"/>
<evidence type="ECO:0000313" key="1">
    <source>
        <dbReference type="EMBL" id="KQK03093.1"/>
    </source>
</evidence>
<evidence type="ECO:0000313" key="2">
    <source>
        <dbReference type="EnsemblPlants" id="KQK03093"/>
    </source>
</evidence>
<dbReference type="EnsemblPlants" id="KQK03093">
    <property type="protein sequence ID" value="KQK03093"/>
    <property type="gene ID" value="BRADI_2g05545v3"/>
</dbReference>
<evidence type="ECO:0000313" key="3">
    <source>
        <dbReference type="Proteomes" id="UP000008810"/>
    </source>
</evidence>
<gene>
    <name evidence="1" type="ORF">BRADI_2g05545v3</name>
</gene>
<protein>
    <submittedName>
        <fullName evidence="1 2">Uncharacterized protein</fullName>
    </submittedName>
</protein>
<reference evidence="1 2" key="1">
    <citation type="journal article" date="2010" name="Nature">
        <title>Genome sequencing and analysis of the model grass Brachypodium distachyon.</title>
        <authorList>
            <consortium name="International Brachypodium Initiative"/>
        </authorList>
    </citation>
    <scope>NUCLEOTIDE SEQUENCE [LARGE SCALE GENOMIC DNA]</scope>
    <source>
        <strain evidence="1 2">Bd21</strain>
    </source>
</reference>
<name>A0A0Q3FXT0_BRADI</name>
<sequence>MEGSWVFGGLTEESEHTRWFPSMQEPCWELRVLTLSLGHLSQRTCVPCRADCRA</sequence>